<evidence type="ECO:0000313" key="7">
    <source>
        <dbReference type="EMBL" id="BAM82791.1"/>
    </source>
</evidence>
<feature type="repeat" description="ANK" evidence="3">
    <location>
        <begin position="409"/>
        <end position="442"/>
    </location>
</feature>
<feature type="repeat" description="ANK" evidence="3">
    <location>
        <begin position="274"/>
        <end position="306"/>
    </location>
</feature>
<evidence type="ECO:0000259" key="6">
    <source>
        <dbReference type="PROSITE" id="PS50089"/>
    </source>
</evidence>
<dbReference type="InterPro" id="IPR013083">
    <property type="entry name" value="Znf_RING/FYVE/PHD"/>
</dbReference>
<feature type="region of interest" description="Disordered" evidence="5">
    <location>
        <begin position="16"/>
        <end position="129"/>
    </location>
</feature>
<accession>M1UWV5</accession>
<dbReference type="KEGG" id="cme:CYME_CMS172C"/>
<evidence type="ECO:0000256" key="2">
    <source>
        <dbReference type="ARBA" id="ARBA00023043"/>
    </source>
</evidence>
<proteinExistence type="predicted"/>
<feature type="compositionally biased region" description="Low complexity" evidence="5">
    <location>
        <begin position="852"/>
        <end position="869"/>
    </location>
</feature>
<dbReference type="PRINTS" id="PR01415">
    <property type="entry name" value="ANKYRIN"/>
</dbReference>
<reference evidence="7 8" key="2">
    <citation type="journal article" date="2007" name="BMC Biol.">
        <title>A 100%-complete sequence reveals unusually simple genomic features in the hot-spring red alga Cyanidioschyzon merolae.</title>
        <authorList>
            <person name="Nozaki H."/>
            <person name="Takano H."/>
            <person name="Misumi O."/>
            <person name="Terasawa K."/>
            <person name="Matsuzaki M."/>
            <person name="Maruyama S."/>
            <person name="Nishida K."/>
            <person name="Yagisawa F."/>
            <person name="Yoshida Y."/>
            <person name="Fujiwara T."/>
            <person name="Takio S."/>
            <person name="Tamura K."/>
            <person name="Chung S.J."/>
            <person name="Nakamura S."/>
            <person name="Kuroiwa H."/>
            <person name="Tanaka K."/>
            <person name="Sato N."/>
            <person name="Kuroiwa T."/>
        </authorList>
    </citation>
    <scope>NUCLEOTIDE SEQUENCE [LARGE SCALE GENOMIC DNA]</scope>
    <source>
        <strain evidence="7 8">10D</strain>
    </source>
</reference>
<dbReference type="GeneID" id="16997607"/>
<dbReference type="Pfam" id="PF12796">
    <property type="entry name" value="Ank_2"/>
    <property type="match status" value="2"/>
</dbReference>
<dbReference type="EMBL" id="AP006501">
    <property type="protein sequence ID" value="BAM82791.1"/>
    <property type="molecule type" value="Genomic_DNA"/>
</dbReference>
<keyword evidence="4" id="KW-0479">Metal-binding</keyword>
<dbReference type="GO" id="GO:0008270">
    <property type="term" value="F:zinc ion binding"/>
    <property type="evidence" value="ECO:0007669"/>
    <property type="project" value="UniProtKB-KW"/>
</dbReference>
<sequence length="1169" mass="125821">MFRCLRWRELLAPTDEADSEVPRTEQGLSRRPRAGTLRRDSRAEPLRTQGLRWWHRTQPDRTQQPSNWRQTREDQRLRVEGVHRASSNGRNDAADAEHSSTCDDLRKPSSGEGSALKAPPRWTGLLQRASSPADAAELRSWIRDNLEAFTREWDRNEPGADKARTGWTALKQAAYFGNTLAVELLLEFGAWKELAVTTGPTDNSRRSGMIPSLVRRGDVPSTTLDESERAIPSALYLAAQNDHIATLRAMLRYRSPEQRNQSAPPPDVNCRTSIGWTPLFIAAWNGHEAVCRMLLAAGADPRARDHNDWTPLMVAVSGNQLGIVGLLLEVGKIRPQHVRARRGWTPLHIAAEQGSIEMIRLLLQHGADPSAANGEGWTPLHAAAKFGHLVALRLLVEEGKTKPSIARHDGTSVLHVAARYGHSDIVLWLVTEAGVSPFQQDCAGRTALHTAATCNRADICNLLVSLSPTKLIDQASHSGETALTIAFSAKRYDLALWLLQLGARLPQDQRRLVIGRKLMHHLATRWWESSIANNPNTNTSTNNTALVRPPGAALVEAQLRSLAVLSGVLDESPDRHFLATVVCIRRLVSLGIDVNIRRKLDGGTPLHTAAALANAEGVEAFVQAVGGGQQGALALETATIGLGTRGETPLHYACALAQQDAGAATVLALLRAGSNPWARDRRRRTPLHVAAAAGAQESVLRALVELGAPRGDLVYARDSRGATPLDIARETGQTQAHLVLTSLLGTRQARQAGCENAFPALAGEPNHRLAAAYSARMGVVDGVSAGETSKPTASASHVYKNMDATTPDTKTGNSFAYERSIHLGDRTFEGVFEANAGTSSSTQPPLLRKRTPSAARGTSSTGSSMTSLSTAPIYRDSMVEFRYNRSAESDPLVMQQQLADDAPAPPSNNSALFSQITNASTSQSGGDSMETSSHVEVTGGGVDGYGITATVLTSASTRTASAAHQHLSPSTSSSSSSICAPAAANEVSLDNQLTALSGDDGDTLLPTSLRQSGAQPSSYRRSAFLPRLLSRDWWPVRSTATASAPPLDTEGADQDEDSRLLHHSRASSSSDIYSEISAAPSAPFDSSRSAADSVLVLDESDIMRSTHSIEADNTRAHMEPECAVCADSGPCVQWTVYNCGHCTCQPCAEQLSECPMCRVTITSRIRLYL</sequence>
<evidence type="ECO:0000313" key="8">
    <source>
        <dbReference type="Proteomes" id="UP000007014"/>
    </source>
</evidence>
<reference evidence="7 8" key="1">
    <citation type="journal article" date="2004" name="Nature">
        <title>Genome sequence of the ultrasmall unicellular red alga Cyanidioschyzon merolae 10D.</title>
        <authorList>
            <person name="Matsuzaki M."/>
            <person name="Misumi O."/>
            <person name="Shin-i T."/>
            <person name="Maruyama S."/>
            <person name="Takahara M."/>
            <person name="Miyagishima S."/>
            <person name="Mori T."/>
            <person name="Nishida K."/>
            <person name="Yagisawa F."/>
            <person name="Nishida K."/>
            <person name="Yoshida Y."/>
            <person name="Nishimura Y."/>
            <person name="Nakao S."/>
            <person name="Kobayashi T."/>
            <person name="Momoyama Y."/>
            <person name="Higashiyama T."/>
            <person name="Minoda A."/>
            <person name="Sano M."/>
            <person name="Nomoto H."/>
            <person name="Oishi K."/>
            <person name="Hayashi H."/>
            <person name="Ohta F."/>
            <person name="Nishizaka S."/>
            <person name="Haga S."/>
            <person name="Miura S."/>
            <person name="Morishita T."/>
            <person name="Kabeya Y."/>
            <person name="Terasawa K."/>
            <person name="Suzuki Y."/>
            <person name="Ishii Y."/>
            <person name="Asakawa S."/>
            <person name="Takano H."/>
            <person name="Ohta N."/>
            <person name="Kuroiwa H."/>
            <person name="Tanaka K."/>
            <person name="Shimizu N."/>
            <person name="Sugano S."/>
            <person name="Sato N."/>
            <person name="Nozaki H."/>
            <person name="Ogasawara N."/>
            <person name="Kohara Y."/>
            <person name="Kuroiwa T."/>
        </authorList>
    </citation>
    <scope>NUCLEOTIDE SEQUENCE [LARGE SCALE GENOMIC DNA]</scope>
    <source>
        <strain evidence="7 8">10D</strain>
    </source>
</reference>
<dbReference type="PANTHER" id="PTHR24166">
    <property type="entry name" value="ROLLING PEBBLES, ISOFORM B"/>
    <property type="match status" value="1"/>
</dbReference>
<feature type="repeat" description="ANK" evidence="3">
    <location>
        <begin position="682"/>
        <end position="708"/>
    </location>
</feature>
<feature type="region of interest" description="Disordered" evidence="5">
    <location>
        <begin position="918"/>
        <end position="940"/>
    </location>
</feature>
<evidence type="ECO:0000256" key="5">
    <source>
        <dbReference type="SAM" id="MobiDB-lite"/>
    </source>
</evidence>
<dbReference type="PROSITE" id="PS50297">
    <property type="entry name" value="ANK_REP_REGION"/>
    <property type="match status" value="6"/>
</dbReference>
<protein>
    <submittedName>
        <fullName evidence="7">Similar to ankyrin 1</fullName>
    </submittedName>
</protein>
<feature type="domain" description="RING-type" evidence="6">
    <location>
        <begin position="1122"/>
        <end position="1158"/>
    </location>
</feature>
<keyword evidence="8" id="KW-1185">Reference proteome</keyword>
<dbReference type="InterPro" id="IPR050889">
    <property type="entry name" value="Dendritic_Spine_Reg/Scaffold"/>
</dbReference>
<gene>
    <name evidence="7" type="ORF">CYME_CMS172C</name>
</gene>
<keyword evidence="4" id="KW-0862">Zinc</keyword>
<feature type="compositionally biased region" description="Polar residues" evidence="5">
    <location>
        <begin position="60"/>
        <end position="69"/>
    </location>
</feature>
<dbReference type="Pfam" id="PF13637">
    <property type="entry name" value="Ank_4"/>
    <property type="match status" value="1"/>
</dbReference>
<evidence type="ECO:0000256" key="4">
    <source>
        <dbReference type="PROSITE-ProRule" id="PRU00175"/>
    </source>
</evidence>
<feature type="repeat" description="ANK" evidence="3">
    <location>
        <begin position="342"/>
        <end position="374"/>
    </location>
</feature>
<feature type="compositionally biased region" description="Basic and acidic residues" evidence="5">
    <location>
        <begin position="70"/>
        <end position="83"/>
    </location>
</feature>
<dbReference type="PROSITE" id="PS50089">
    <property type="entry name" value="ZF_RING_2"/>
    <property type="match status" value="1"/>
</dbReference>
<evidence type="ECO:0000256" key="3">
    <source>
        <dbReference type="PROSITE-ProRule" id="PRU00023"/>
    </source>
</evidence>
<dbReference type="STRING" id="280699.M1UWV5"/>
<evidence type="ECO:0000256" key="1">
    <source>
        <dbReference type="ARBA" id="ARBA00022737"/>
    </source>
</evidence>
<dbReference type="Gramene" id="CMS172CT">
    <property type="protein sequence ID" value="CMS172CT"/>
    <property type="gene ID" value="CMS172C"/>
</dbReference>
<dbReference type="OrthoDB" id="2828at2759"/>
<dbReference type="Proteomes" id="UP000007014">
    <property type="component" value="Chromosome 19"/>
</dbReference>
<dbReference type="Pfam" id="PF00023">
    <property type="entry name" value="Ank"/>
    <property type="match status" value="2"/>
</dbReference>
<dbReference type="InterPro" id="IPR001841">
    <property type="entry name" value="Znf_RING"/>
</dbReference>
<dbReference type="Gene3D" id="3.30.40.10">
    <property type="entry name" value="Zinc/RING finger domain, C3HC4 (zinc finger)"/>
    <property type="match status" value="1"/>
</dbReference>
<dbReference type="InterPro" id="IPR036770">
    <property type="entry name" value="Ankyrin_rpt-contain_sf"/>
</dbReference>
<feature type="region of interest" description="Disordered" evidence="5">
    <location>
        <begin position="835"/>
        <end position="869"/>
    </location>
</feature>
<organism evidence="7 8">
    <name type="scientific">Cyanidioschyzon merolae (strain NIES-3377 / 10D)</name>
    <name type="common">Unicellular red alga</name>
    <dbReference type="NCBI Taxonomy" id="280699"/>
    <lineage>
        <taxon>Eukaryota</taxon>
        <taxon>Rhodophyta</taxon>
        <taxon>Bangiophyceae</taxon>
        <taxon>Cyanidiales</taxon>
        <taxon>Cyanidiaceae</taxon>
        <taxon>Cyanidioschyzon</taxon>
    </lineage>
</organism>
<dbReference type="HOGENOM" id="CLU_274342_0_0_1"/>
<dbReference type="SUPFAM" id="SSF57850">
    <property type="entry name" value="RING/U-box"/>
    <property type="match status" value="1"/>
</dbReference>
<dbReference type="PANTHER" id="PTHR24166:SF48">
    <property type="entry name" value="PROTEIN VAPYRIN"/>
    <property type="match status" value="1"/>
</dbReference>
<dbReference type="SUPFAM" id="SSF48403">
    <property type="entry name" value="Ankyrin repeat"/>
    <property type="match status" value="2"/>
</dbReference>
<dbReference type="RefSeq" id="XP_005538827.1">
    <property type="nucleotide sequence ID" value="XM_005538770.1"/>
</dbReference>
<dbReference type="Pfam" id="PF13920">
    <property type="entry name" value="zf-C3HC4_3"/>
    <property type="match status" value="1"/>
</dbReference>
<dbReference type="PROSITE" id="PS50088">
    <property type="entry name" value="ANK_REPEAT"/>
    <property type="match status" value="6"/>
</dbReference>
<keyword evidence="2 3" id="KW-0040">ANK repeat</keyword>
<feature type="compositionally biased region" description="Basic and acidic residues" evidence="5">
    <location>
        <begin position="92"/>
        <end position="109"/>
    </location>
</feature>
<feature type="repeat" description="ANK" evidence="3">
    <location>
        <begin position="375"/>
        <end position="399"/>
    </location>
</feature>
<keyword evidence="4" id="KW-0863">Zinc-finger</keyword>
<name>M1UWV5_CYAM1</name>
<dbReference type="AlphaFoldDB" id="M1UWV5"/>
<dbReference type="CDD" id="cd16520">
    <property type="entry name" value="RING-HC_MIBs-like"/>
    <property type="match status" value="1"/>
</dbReference>
<feature type="repeat" description="ANK" evidence="3">
    <location>
        <begin position="645"/>
        <end position="681"/>
    </location>
</feature>
<dbReference type="Gene3D" id="1.25.40.20">
    <property type="entry name" value="Ankyrin repeat-containing domain"/>
    <property type="match status" value="3"/>
</dbReference>
<dbReference type="InterPro" id="IPR002110">
    <property type="entry name" value="Ankyrin_rpt"/>
</dbReference>
<feature type="region of interest" description="Disordered" evidence="5">
    <location>
        <begin position="1041"/>
        <end position="1066"/>
    </location>
</feature>
<feature type="compositionally biased region" description="Polar residues" evidence="5">
    <location>
        <begin position="918"/>
        <end position="935"/>
    </location>
</feature>
<feature type="region of interest" description="Disordered" evidence="5">
    <location>
        <begin position="198"/>
        <end position="224"/>
    </location>
</feature>
<dbReference type="SMART" id="SM00248">
    <property type="entry name" value="ANK"/>
    <property type="match status" value="12"/>
</dbReference>
<dbReference type="eggNOG" id="KOG4177">
    <property type="taxonomic scope" value="Eukaryota"/>
</dbReference>
<keyword evidence="1" id="KW-0677">Repeat</keyword>